<protein>
    <recommendedName>
        <fullName evidence="3">Phage tail assembly chaperone protein, TAC</fullName>
    </recommendedName>
</protein>
<comment type="caution">
    <text evidence="1">The sequence shown here is derived from an EMBL/GenBank/DDBJ whole genome shotgun (WGS) entry which is preliminary data.</text>
</comment>
<name>A0ABW2C342_9PSEU</name>
<dbReference type="RefSeq" id="WP_345393455.1">
    <property type="nucleotide sequence ID" value="NZ_BAABLA010000019.1"/>
</dbReference>
<dbReference type="EMBL" id="JBHSXX010000001">
    <property type="protein sequence ID" value="MFC6869122.1"/>
    <property type="molecule type" value="Genomic_DNA"/>
</dbReference>
<reference evidence="2" key="1">
    <citation type="journal article" date="2019" name="Int. J. Syst. Evol. Microbiol.">
        <title>The Global Catalogue of Microorganisms (GCM) 10K type strain sequencing project: providing services to taxonomists for standard genome sequencing and annotation.</title>
        <authorList>
            <consortium name="The Broad Institute Genomics Platform"/>
            <consortium name="The Broad Institute Genome Sequencing Center for Infectious Disease"/>
            <person name="Wu L."/>
            <person name="Ma J."/>
        </authorList>
    </citation>
    <scope>NUCLEOTIDE SEQUENCE [LARGE SCALE GENOMIC DNA]</scope>
    <source>
        <strain evidence="2">KCTC 32255</strain>
    </source>
</reference>
<gene>
    <name evidence="1" type="ORF">ACFQGD_18415</name>
</gene>
<organism evidence="1 2">
    <name type="scientific">Haloechinothrix salitolerans</name>
    <dbReference type="NCBI Taxonomy" id="926830"/>
    <lineage>
        <taxon>Bacteria</taxon>
        <taxon>Bacillati</taxon>
        <taxon>Actinomycetota</taxon>
        <taxon>Actinomycetes</taxon>
        <taxon>Pseudonocardiales</taxon>
        <taxon>Pseudonocardiaceae</taxon>
        <taxon>Haloechinothrix</taxon>
    </lineage>
</organism>
<sequence length="142" mass="15576">MTETMTITCRDGAARLADLWFPGTARSPRMIDLPGYESLLNRAMRANPELAQAFVEVAELASGVDVLTAKDVAEWPTEIVEAAWYFLTSTYYMATEVREAVGYPGQRRNPVAQATPDQMVDDDLLAPVLAMGSTYVPTPTVD</sequence>
<evidence type="ECO:0008006" key="3">
    <source>
        <dbReference type="Google" id="ProtNLM"/>
    </source>
</evidence>
<evidence type="ECO:0000313" key="1">
    <source>
        <dbReference type="EMBL" id="MFC6869122.1"/>
    </source>
</evidence>
<dbReference type="Proteomes" id="UP001596337">
    <property type="component" value="Unassembled WGS sequence"/>
</dbReference>
<keyword evidence="2" id="KW-1185">Reference proteome</keyword>
<accession>A0ABW2C342</accession>
<evidence type="ECO:0000313" key="2">
    <source>
        <dbReference type="Proteomes" id="UP001596337"/>
    </source>
</evidence>
<proteinExistence type="predicted"/>